<accession>A0A6J1X3P3</accession>
<feature type="domain" description="DUF4789" evidence="2">
    <location>
        <begin position="56"/>
        <end position="140"/>
    </location>
</feature>
<evidence type="ECO:0000313" key="3">
    <source>
        <dbReference type="Proteomes" id="UP001652740"/>
    </source>
</evidence>
<dbReference type="PANTHER" id="PTHR21177">
    <property type="entry name" value="IP06524P-RELATED"/>
    <property type="match status" value="1"/>
</dbReference>
<dbReference type="AlphaFoldDB" id="A0A6J1X3P3"/>
<dbReference type="Proteomes" id="UP001652740">
    <property type="component" value="Unplaced"/>
</dbReference>
<keyword evidence="3" id="KW-1185">Reference proteome</keyword>
<organism evidence="3 4">
    <name type="scientific">Galleria mellonella</name>
    <name type="common">Greater wax moth</name>
    <dbReference type="NCBI Taxonomy" id="7137"/>
    <lineage>
        <taxon>Eukaryota</taxon>
        <taxon>Metazoa</taxon>
        <taxon>Ecdysozoa</taxon>
        <taxon>Arthropoda</taxon>
        <taxon>Hexapoda</taxon>
        <taxon>Insecta</taxon>
        <taxon>Pterygota</taxon>
        <taxon>Neoptera</taxon>
        <taxon>Endopterygota</taxon>
        <taxon>Lepidoptera</taxon>
        <taxon>Glossata</taxon>
        <taxon>Ditrysia</taxon>
        <taxon>Pyraloidea</taxon>
        <taxon>Pyralidae</taxon>
        <taxon>Galleriinae</taxon>
        <taxon>Galleria</taxon>
    </lineage>
</organism>
<name>A0A6J1X3P3_GALME</name>
<dbReference type="InterPro" id="IPR031993">
    <property type="entry name" value="DUF4789"/>
</dbReference>
<dbReference type="GeneID" id="113519603"/>
<gene>
    <name evidence="4" type="primary">LOC113519603</name>
</gene>
<dbReference type="Pfam" id="PF16033">
    <property type="entry name" value="DUF4789"/>
    <property type="match status" value="1"/>
</dbReference>
<dbReference type="InParanoid" id="A0A6J1X3P3"/>
<feature type="chain" id="PRO_5047081344" evidence="1">
    <location>
        <begin position="22"/>
        <end position="196"/>
    </location>
</feature>
<dbReference type="KEGG" id="gmw:113519603"/>
<keyword evidence="1" id="KW-0732">Signal</keyword>
<dbReference type="PANTHER" id="PTHR21177:SF4">
    <property type="entry name" value="IP06524P"/>
    <property type="match status" value="1"/>
</dbReference>
<reference evidence="4" key="1">
    <citation type="submission" date="2025-08" db="UniProtKB">
        <authorList>
            <consortium name="RefSeq"/>
        </authorList>
    </citation>
    <scope>IDENTIFICATION</scope>
    <source>
        <tissue evidence="4">Whole larvae</tissue>
    </source>
</reference>
<proteinExistence type="predicted"/>
<feature type="signal peptide" evidence="1">
    <location>
        <begin position="1"/>
        <end position="21"/>
    </location>
</feature>
<sequence>MCVFKLNSFTIACLLFVTLNAQNYTNTDLFGFPEVEEVEHSKNKENRQPVFLPTVCPDNELYYPGDQKDDWICDCRPGYIYHPTSDRCWPAFQRGPCPTEQYLILPENSVIPVCRPNPCRVDRYVEWNGRCELLGTTRPCDNMFPVPAALGVNATTLVVNCEKLNIELRFGNVVPVSSIAKCLPGCKRSVNRKCTA</sequence>
<dbReference type="RefSeq" id="XP_026760523.2">
    <property type="nucleotide sequence ID" value="XM_026904722.3"/>
</dbReference>
<evidence type="ECO:0000313" key="4">
    <source>
        <dbReference type="RefSeq" id="XP_026760523.2"/>
    </source>
</evidence>
<protein>
    <submittedName>
        <fullName evidence="4">Uncharacterized protein LOC113519603</fullName>
    </submittedName>
</protein>
<evidence type="ECO:0000259" key="2">
    <source>
        <dbReference type="Pfam" id="PF16033"/>
    </source>
</evidence>
<evidence type="ECO:0000256" key="1">
    <source>
        <dbReference type="SAM" id="SignalP"/>
    </source>
</evidence>